<evidence type="ECO:0000313" key="1">
    <source>
        <dbReference type="EMBL" id="RHD07952.1"/>
    </source>
</evidence>
<dbReference type="EMBL" id="QSIS01000010">
    <property type="protein sequence ID" value="RHD07952.1"/>
    <property type="molecule type" value="Genomic_DNA"/>
</dbReference>
<proteinExistence type="predicted"/>
<evidence type="ECO:0000313" key="3">
    <source>
        <dbReference type="Proteomes" id="UP000284794"/>
    </source>
</evidence>
<sequence length="128" mass="14170">MLHRKTRSRSWKGVAVLGALPHFVRCVCQVPTSFQRSYATAYAHPAPLRCHFPCPPLAEAGLAREISAESDGAKGTKQEFVGRWAECVGICYFQTVGSASALSEHTSRSEAVNLVSATHFHERERVWK</sequence>
<evidence type="ECO:0000313" key="2">
    <source>
        <dbReference type="EMBL" id="RHL66476.1"/>
    </source>
</evidence>
<evidence type="ECO:0000313" key="4">
    <source>
        <dbReference type="Proteomes" id="UP000285201"/>
    </source>
</evidence>
<accession>A0A415M9I4</accession>
<reference evidence="3 4" key="1">
    <citation type="submission" date="2018-08" db="EMBL/GenBank/DDBJ databases">
        <title>A genome reference for cultivated species of the human gut microbiota.</title>
        <authorList>
            <person name="Zou Y."/>
            <person name="Xue W."/>
            <person name="Luo G."/>
        </authorList>
    </citation>
    <scope>NUCLEOTIDE SEQUENCE [LARGE SCALE GENOMIC DNA]</scope>
    <source>
        <strain evidence="2 4">AF36-7BH</strain>
        <strain evidence="1 3">AM32-2AC</strain>
    </source>
</reference>
<gene>
    <name evidence="2" type="ORF">DW007_11185</name>
    <name evidence="1" type="ORF">DW811_08445</name>
</gene>
<dbReference type="Proteomes" id="UP000284794">
    <property type="component" value="Unassembled WGS sequence"/>
</dbReference>
<dbReference type="AlphaFoldDB" id="A0A415M9I4"/>
<protein>
    <submittedName>
        <fullName evidence="2">Uncharacterized protein</fullName>
    </submittedName>
</protein>
<name>A0A415M9I4_9FIRM</name>
<dbReference type="Proteomes" id="UP000285201">
    <property type="component" value="Unassembled WGS sequence"/>
</dbReference>
<dbReference type="EMBL" id="QROY01000010">
    <property type="protein sequence ID" value="RHL66476.1"/>
    <property type="molecule type" value="Genomic_DNA"/>
</dbReference>
<organism evidence="2 4">
    <name type="scientific">Lachnospira eligens</name>
    <dbReference type="NCBI Taxonomy" id="39485"/>
    <lineage>
        <taxon>Bacteria</taxon>
        <taxon>Bacillati</taxon>
        <taxon>Bacillota</taxon>
        <taxon>Clostridia</taxon>
        <taxon>Lachnospirales</taxon>
        <taxon>Lachnospiraceae</taxon>
        <taxon>Lachnospira</taxon>
    </lineage>
</organism>
<comment type="caution">
    <text evidence="2">The sequence shown here is derived from an EMBL/GenBank/DDBJ whole genome shotgun (WGS) entry which is preliminary data.</text>
</comment>